<reference evidence="1" key="1">
    <citation type="submission" date="2018-02" db="EMBL/GenBank/DDBJ databases">
        <authorList>
            <person name="Kim S.-K."/>
            <person name="Jung H.-I."/>
            <person name="Lee S.-W."/>
        </authorList>
    </citation>
    <scope>NUCLEOTIDE SEQUENCE</scope>
    <source>
        <strain evidence="1">SK3146</strain>
    </source>
</reference>
<protein>
    <recommendedName>
        <fullName evidence="3">Tetratricopeptide repeat protein</fullName>
    </recommendedName>
</protein>
<gene>
    <name evidence="1" type="ORF">SK3146_04531</name>
</gene>
<evidence type="ECO:0000313" key="1">
    <source>
        <dbReference type="EMBL" id="UQZ85242.1"/>
    </source>
</evidence>
<accession>A0ABY4RS23</accession>
<dbReference type="Proteomes" id="UP001057134">
    <property type="component" value="Chromosome"/>
</dbReference>
<sequence length="220" mass="25253">MYRRDYLVRMIEQFTVTLGQVMFQRQQRRFQEAMELLTQAMKQLLGLNSKMVRALSAKDVIALLTTNGYFDAGKGLLLSDMLKAEGELLAEAGDEPEGRGIYLKALELLLEMRWMQESRELTEDIGERVEALLPLVSQVRKTGRLSELLIDYYEAAGQLSKAEDSLFFMLEDDPGNAAIVERGLEMYERWQKLEPSELEAGNLSEEEIRDSYALLVKMKR</sequence>
<name>A0ABY4RS23_9BACL</name>
<reference evidence="1" key="2">
    <citation type="journal article" date="2021" name="J Anim Sci Technol">
        <title>Complete genome sequence of Paenibacillus konkukensis sp. nov. SK3146 as a potential probiotic strain.</title>
        <authorList>
            <person name="Jung H.I."/>
            <person name="Park S."/>
            <person name="Niu K.M."/>
            <person name="Lee S.W."/>
            <person name="Kothari D."/>
            <person name="Yi K.J."/>
            <person name="Kim S.K."/>
        </authorList>
    </citation>
    <scope>NUCLEOTIDE SEQUENCE</scope>
    <source>
        <strain evidence="1">SK3146</strain>
    </source>
</reference>
<organism evidence="1 2">
    <name type="scientific">Paenibacillus konkukensis</name>
    <dbReference type="NCBI Taxonomy" id="2020716"/>
    <lineage>
        <taxon>Bacteria</taxon>
        <taxon>Bacillati</taxon>
        <taxon>Bacillota</taxon>
        <taxon>Bacilli</taxon>
        <taxon>Bacillales</taxon>
        <taxon>Paenibacillaceae</taxon>
        <taxon>Paenibacillus</taxon>
    </lineage>
</organism>
<evidence type="ECO:0008006" key="3">
    <source>
        <dbReference type="Google" id="ProtNLM"/>
    </source>
</evidence>
<dbReference type="RefSeq" id="WP_249860904.1">
    <property type="nucleotide sequence ID" value="NZ_CP027059.1"/>
</dbReference>
<evidence type="ECO:0000313" key="2">
    <source>
        <dbReference type="Proteomes" id="UP001057134"/>
    </source>
</evidence>
<proteinExistence type="predicted"/>
<dbReference type="InterPro" id="IPR045507">
    <property type="entry name" value="DUF6483"/>
</dbReference>
<dbReference type="Pfam" id="PF20092">
    <property type="entry name" value="DUF6483"/>
    <property type="match status" value="1"/>
</dbReference>
<keyword evidence="2" id="KW-1185">Reference proteome</keyword>
<dbReference type="EMBL" id="CP027059">
    <property type="protein sequence ID" value="UQZ85242.1"/>
    <property type="molecule type" value="Genomic_DNA"/>
</dbReference>